<gene>
    <name evidence="7" type="ORF">DCAF_LOCUS6233</name>
</gene>
<dbReference type="GO" id="GO:0046983">
    <property type="term" value="F:protein dimerization activity"/>
    <property type="evidence" value="ECO:0007669"/>
    <property type="project" value="InterPro"/>
</dbReference>
<dbReference type="GO" id="GO:0000981">
    <property type="term" value="F:DNA-binding transcription factor activity, RNA polymerase II-specific"/>
    <property type="evidence" value="ECO:0007669"/>
    <property type="project" value="TreeGrafter"/>
</dbReference>
<evidence type="ECO:0000313" key="8">
    <source>
        <dbReference type="Proteomes" id="UP001314170"/>
    </source>
</evidence>
<keyword evidence="5" id="KW-0539">Nucleus</keyword>
<dbReference type="InterPro" id="IPR036879">
    <property type="entry name" value="TF_MADSbox_sf"/>
</dbReference>
<evidence type="ECO:0000256" key="1">
    <source>
        <dbReference type="ARBA" id="ARBA00004123"/>
    </source>
</evidence>
<comment type="caution">
    <text evidence="7">The sequence shown here is derived from an EMBL/GenBank/DDBJ whole genome shotgun (WGS) entry which is preliminary data.</text>
</comment>
<dbReference type="EMBL" id="CAWUPB010000893">
    <property type="protein sequence ID" value="CAK7328508.1"/>
    <property type="molecule type" value="Genomic_DNA"/>
</dbReference>
<dbReference type="Pfam" id="PF00319">
    <property type="entry name" value="SRF-TF"/>
    <property type="match status" value="1"/>
</dbReference>
<sequence length="175" mass="19991">MKRVENQDDRLITFSKRKSGIYKKASELATLTGAEIAFVVFSPAGKPFSFAHPSLESVTNRFLGDDPQNNDITHPLVEAHKRIIINELTVMRNKMANQLDIEKTKGQKLKNKVEENKSMGWWDTPIEDLNYQELIQLENKFRELYMSLCSKVMEINNGVSSSSSSQDLETNNMFS</sequence>
<dbReference type="Gene3D" id="3.40.1810.10">
    <property type="entry name" value="Transcription factor, MADS-box"/>
    <property type="match status" value="1"/>
</dbReference>
<dbReference type="PROSITE" id="PS50066">
    <property type="entry name" value="MADS_BOX_2"/>
    <property type="match status" value="1"/>
</dbReference>
<name>A0AAV1R521_9ROSI</name>
<keyword evidence="2" id="KW-0805">Transcription regulation</keyword>
<dbReference type="GO" id="GO:0000978">
    <property type="term" value="F:RNA polymerase II cis-regulatory region sequence-specific DNA binding"/>
    <property type="evidence" value="ECO:0007669"/>
    <property type="project" value="TreeGrafter"/>
</dbReference>
<keyword evidence="4" id="KW-0804">Transcription</keyword>
<dbReference type="GO" id="GO:0005634">
    <property type="term" value="C:nucleus"/>
    <property type="evidence" value="ECO:0007669"/>
    <property type="project" value="UniProtKB-SubCell"/>
</dbReference>
<evidence type="ECO:0000256" key="5">
    <source>
        <dbReference type="ARBA" id="ARBA00023242"/>
    </source>
</evidence>
<evidence type="ECO:0000256" key="2">
    <source>
        <dbReference type="ARBA" id="ARBA00023015"/>
    </source>
</evidence>
<dbReference type="FunFam" id="3.40.1810.10:FF:000006">
    <property type="entry name" value="Agamous-like MADS-box protein AGL62"/>
    <property type="match status" value="1"/>
</dbReference>
<evidence type="ECO:0000256" key="3">
    <source>
        <dbReference type="ARBA" id="ARBA00023125"/>
    </source>
</evidence>
<dbReference type="PRINTS" id="PR00404">
    <property type="entry name" value="MADSDOMAIN"/>
</dbReference>
<accession>A0AAV1R521</accession>
<proteinExistence type="predicted"/>
<protein>
    <recommendedName>
        <fullName evidence="6">MADS-box domain-containing protein</fullName>
    </recommendedName>
</protein>
<organism evidence="7 8">
    <name type="scientific">Dovyalis caffra</name>
    <dbReference type="NCBI Taxonomy" id="77055"/>
    <lineage>
        <taxon>Eukaryota</taxon>
        <taxon>Viridiplantae</taxon>
        <taxon>Streptophyta</taxon>
        <taxon>Embryophyta</taxon>
        <taxon>Tracheophyta</taxon>
        <taxon>Spermatophyta</taxon>
        <taxon>Magnoliopsida</taxon>
        <taxon>eudicotyledons</taxon>
        <taxon>Gunneridae</taxon>
        <taxon>Pentapetalae</taxon>
        <taxon>rosids</taxon>
        <taxon>fabids</taxon>
        <taxon>Malpighiales</taxon>
        <taxon>Salicaceae</taxon>
        <taxon>Flacourtieae</taxon>
        <taxon>Dovyalis</taxon>
    </lineage>
</organism>
<comment type="subcellular location">
    <subcellularLocation>
        <location evidence="1">Nucleus</location>
    </subcellularLocation>
</comment>
<evidence type="ECO:0000259" key="6">
    <source>
        <dbReference type="PROSITE" id="PS50066"/>
    </source>
</evidence>
<feature type="domain" description="MADS-box" evidence="6">
    <location>
        <begin position="1"/>
        <end position="54"/>
    </location>
</feature>
<dbReference type="SMART" id="SM00432">
    <property type="entry name" value="MADS"/>
    <property type="match status" value="1"/>
</dbReference>
<evidence type="ECO:0000256" key="4">
    <source>
        <dbReference type="ARBA" id="ARBA00023163"/>
    </source>
</evidence>
<dbReference type="PANTHER" id="PTHR11945:SF725">
    <property type="entry name" value="AGAMOUS-LIKE 58-RELATED"/>
    <property type="match status" value="1"/>
</dbReference>
<reference evidence="7 8" key="1">
    <citation type="submission" date="2024-01" db="EMBL/GenBank/DDBJ databases">
        <authorList>
            <person name="Waweru B."/>
        </authorList>
    </citation>
    <scope>NUCLEOTIDE SEQUENCE [LARGE SCALE GENOMIC DNA]</scope>
</reference>
<keyword evidence="8" id="KW-1185">Reference proteome</keyword>
<dbReference type="Proteomes" id="UP001314170">
    <property type="component" value="Unassembled WGS sequence"/>
</dbReference>
<dbReference type="PANTHER" id="PTHR11945">
    <property type="entry name" value="MADS BOX PROTEIN"/>
    <property type="match status" value="1"/>
</dbReference>
<evidence type="ECO:0000313" key="7">
    <source>
        <dbReference type="EMBL" id="CAK7328508.1"/>
    </source>
</evidence>
<dbReference type="InterPro" id="IPR002100">
    <property type="entry name" value="TF_MADSbox"/>
</dbReference>
<dbReference type="SUPFAM" id="SSF55455">
    <property type="entry name" value="SRF-like"/>
    <property type="match status" value="1"/>
</dbReference>
<dbReference type="AlphaFoldDB" id="A0AAV1R521"/>
<keyword evidence="3" id="KW-0238">DNA-binding</keyword>